<dbReference type="PANTHER" id="PTHR33776">
    <property type="entry name" value="ENDO/EXONUCLEASE/PHOSPHATASE DOMAIN-CONTAINING PROTEIN"/>
    <property type="match status" value="1"/>
</dbReference>
<accession>T1F1L2</accession>
<dbReference type="PANTHER" id="PTHR33776:SF3">
    <property type="entry name" value="PHD-TYPE DOMAIN-CONTAINING PROTEIN"/>
    <property type="match status" value="1"/>
</dbReference>
<reference evidence="2 4" key="2">
    <citation type="journal article" date="2013" name="Nature">
        <title>Insights into bilaterian evolution from three spiralian genomes.</title>
        <authorList>
            <person name="Simakov O."/>
            <person name="Marletaz F."/>
            <person name="Cho S.J."/>
            <person name="Edsinger-Gonzales E."/>
            <person name="Havlak P."/>
            <person name="Hellsten U."/>
            <person name="Kuo D.H."/>
            <person name="Larsson T."/>
            <person name="Lv J."/>
            <person name="Arendt D."/>
            <person name="Savage R."/>
            <person name="Osoegawa K."/>
            <person name="de Jong P."/>
            <person name="Grimwood J."/>
            <person name="Chapman J.A."/>
            <person name="Shapiro H."/>
            <person name="Aerts A."/>
            <person name="Otillar R.P."/>
            <person name="Terry A.Y."/>
            <person name="Boore J.L."/>
            <person name="Grigoriev I.V."/>
            <person name="Lindberg D.R."/>
            <person name="Seaver E.C."/>
            <person name="Weisblat D.A."/>
            <person name="Putnam N.H."/>
            <person name="Rokhsar D.S."/>
        </authorList>
    </citation>
    <scope>NUCLEOTIDE SEQUENCE</scope>
</reference>
<evidence type="ECO:0000259" key="1">
    <source>
        <dbReference type="Pfam" id="PF03372"/>
    </source>
</evidence>
<dbReference type="InterPro" id="IPR005135">
    <property type="entry name" value="Endo/exonuclease/phosphatase"/>
</dbReference>
<dbReference type="InParanoid" id="T1F1L2"/>
<reference evidence="3" key="3">
    <citation type="submission" date="2015-06" db="UniProtKB">
        <authorList>
            <consortium name="EnsemblMetazoa"/>
        </authorList>
    </citation>
    <scope>IDENTIFICATION</scope>
</reference>
<dbReference type="STRING" id="6412.T1F1L2"/>
<evidence type="ECO:0000313" key="4">
    <source>
        <dbReference type="Proteomes" id="UP000015101"/>
    </source>
</evidence>
<dbReference type="Pfam" id="PF03372">
    <property type="entry name" value="Exo_endo_phos"/>
    <property type="match status" value="1"/>
</dbReference>
<dbReference type="eggNOG" id="ENOG502SUNW">
    <property type="taxonomic scope" value="Eukaryota"/>
</dbReference>
<organism evidence="3 4">
    <name type="scientific">Helobdella robusta</name>
    <name type="common">Californian leech</name>
    <dbReference type="NCBI Taxonomy" id="6412"/>
    <lineage>
        <taxon>Eukaryota</taxon>
        <taxon>Metazoa</taxon>
        <taxon>Spiralia</taxon>
        <taxon>Lophotrochozoa</taxon>
        <taxon>Annelida</taxon>
        <taxon>Clitellata</taxon>
        <taxon>Hirudinea</taxon>
        <taxon>Rhynchobdellida</taxon>
        <taxon>Glossiphoniidae</taxon>
        <taxon>Helobdella</taxon>
    </lineage>
</organism>
<name>T1F1L2_HELRO</name>
<dbReference type="EMBL" id="AMQM01003231">
    <property type="status" value="NOT_ANNOTATED_CDS"/>
    <property type="molecule type" value="Genomic_DNA"/>
</dbReference>
<dbReference type="AlphaFoldDB" id="T1F1L2"/>
<dbReference type="EMBL" id="KB096080">
    <property type="protein sequence ID" value="ESO08390.1"/>
    <property type="molecule type" value="Genomic_DNA"/>
</dbReference>
<dbReference type="RefSeq" id="XP_009013320.1">
    <property type="nucleotide sequence ID" value="XM_009015072.1"/>
</dbReference>
<feature type="domain" description="Endonuclease/exonuclease/phosphatase" evidence="1">
    <location>
        <begin position="41"/>
        <end position="243"/>
    </location>
</feature>
<dbReference type="Gene3D" id="3.60.10.10">
    <property type="entry name" value="Endonuclease/exonuclease/phosphatase"/>
    <property type="match status" value="1"/>
</dbReference>
<dbReference type="InterPro" id="IPR036691">
    <property type="entry name" value="Endo/exonu/phosph_ase_sf"/>
</dbReference>
<proteinExistence type="predicted"/>
<dbReference type="CTD" id="20202712"/>
<dbReference type="GeneID" id="20202712"/>
<dbReference type="SUPFAM" id="SSF56219">
    <property type="entry name" value="DNase I-like"/>
    <property type="match status" value="1"/>
</dbReference>
<evidence type="ECO:0000313" key="2">
    <source>
        <dbReference type="EMBL" id="ESO08390.1"/>
    </source>
</evidence>
<dbReference type="OrthoDB" id="10072198at2759"/>
<keyword evidence="4" id="KW-1185">Reference proteome</keyword>
<dbReference type="KEGG" id="hro:HELRODRAFT_169215"/>
<protein>
    <recommendedName>
        <fullName evidence="1">Endonuclease/exonuclease/phosphatase domain-containing protein</fullName>
    </recommendedName>
</protein>
<dbReference type="Proteomes" id="UP000015101">
    <property type="component" value="Unassembled WGS sequence"/>
</dbReference>
<gene>
    <name evidence="3" type="primary">20202712</name>
    <name evidence="2" type="ORF">HELRODRAFT_169215</name>
</gene>
<evidence type="ECO:0000313" key="3">
    <source>
        <dbReference type="EnsemblMetazoa" id="HelroP169215"/>
    </source>
</evidence>
<dbReference type="HOGENOM" id="CLU_693137_0_0_1"/>
<dbReference type="GO" id="GO:0003824">
    <property type="term" value="F:catalytic activity"/>
    <property type="evidence" value="ECO:0007669"/>
    <property type="project" value="InterPro"/>
</dbReference>
<sequence length="398" mass="44698">MFPRNNLVTNSYCLKFKKFSTEDDDVDRNRDNTMMKLGLLNVRSLSNKSVVIYDALLHNKIDVIVLTETWHRASNDDSVKSALPLGYGYVDAVREFDPAHGGLIVMVKDVYSLRRLDIPKLTSFECLCVQISMANTPVILMAIYRPGSKGADKLFFDELSHVVERLIVNNVPLLIAGDFNIHLEDADDLNARRMEDFFATFDMIRFVHGPTHVKNGTLDFVAATSSYEITDVTVGTPGEFSDHALITCLLPMQKIKPKMVTKLVRCNNELAAVFTDCIKISIINHNSKTFSDVMRGIKEKWKLVNKTRSANRRVCVGDVMDEGELPGSILCCCIEEKFALEWELLLLVSWITSGSAICCGCAHDLQSGIPDMGSDGKCFQAHLCSWYFKILKMIAFDL</sequence>
<reference evidence="4" key="1">
    <citation type="submission" date="2012-12" db="EMBL/GenBank/DDBJ databases">
        <authorList>
            <person name="Hellsten U."/>
            <person name="Grimwood J."/>
            <person name="Chapman J.A."/>
            <person name="Shapiro H."/>
            <person name="Aerts A."/>
            <person name="Otillar R.P."/>
            <person name="Terry A.Y."/>
            <person name="Boore J.L."/>
            <person name="Simakov O."/>
            <person name="Marletaz F."/>
            <person name="Cho S.-J."/>
            <person name="Edsinger-Gonzales E."/>
            <person name="Havlak P."/>
            <person name="Kuo D.-H."/>
            <person name="Larsson T."/>
            <person name="Lv J."/>
            <person name="Arendt D."/>
            <person name="Savage R."/>
            <person name="Osoegawa K."/>
            <person name="de Jong P."/>
            <person name="Lindberg D.R."/>
            <person name="Seaver E.C."/>
            <person name="Weisblat D.A."/>
            <person name="Putnam N.H."/>
            <person name="Grigoriev I.V."/>
            <person name="Rokhsar D.S."/>
        </authorList>
    </citation>
    <scope>NUCLEOTIDE SEQUENCE</scope>
</reference>
<dbReference type="EnsemblMetazoa" id="HelroT169215">
    <property type="protein sequence ID" value="HelroP169215"/>
    <property type="gene ID" value="HelroG169215"/>
</dbReference>